<gene>
    <name evidence="3" type="ORF">IMCC3317_07930</name>
</gene>
<dbReference type="InterPro" id="IPR041141">
    <property type="entry name" value="CmlA_N"/>
</dbReference>
<dbReference type="RefSeq" id="WP_160128189.1">
    <property type="nucleotide sequence ID" value="NZ_CP019288.1"/>
</dbReference>
<evidence type="ECO:0000259" key="1">
    <source>
        <dbReference type="Pfam" id="PF12706"/>
    </source>
</evidence>
<dbReference type="Proteomes" id="UP000464657">
    <property type="component" value="Chromosome"/>
</dbReference>
<dbReference type="Pfam" id="PF12706">
    <property type="entry name" value="Lactamase_B_2"/>
    <property type="match status" value="1"/>
</dbReference>
<protein>
    <submittedName>
        <fullName evidence="3">Uncharacterized protein</fullName>
    </submittedName>
</protein>
<reference evidence="3 4" key="1">
    <citation type="journal article" date="2013" name="Int. J. Syst. Evol. Microbiol.">
        <title>Kordia antarctica sp. nov., isolated from Antarctic seawater.</title>
        <authorList>
            <person name="Baek K."/>
            <person name="Choi A."/>
            <person name="Kang I."/>
            <person name="Lee K."/>
            <person name="Cho J.C."/>
        </authorList>
    </citation>
    <scope>NUCLEOTIDE SEQUENCE [LARGE SCALE GENOMIC DNA]</scope>
    <source>
        <strain evidence="3 4">IMCC3317</strain>
    </source>
</reference>
<evidence type="ECO:0000313" key="3">
    <source>
        <dbReference type="EMBL" id="QHI35447.1"/>
    </source>
</evidence>
<dbReference type="GO" id="GO:0005737">
    <property type="term" value="C:cytoplasm"/>
    <property type="evidence" value="ECO:0007669"/>
    <property type="project" value="TreeGrafter"/>
</dbReference>
<dbReference type="GO" id="GO:0070291">
    <property type="term" value="P:N-acylethanolamine metabolic process"/>
    <property type="evidence" value="ECO:0007669"/>
    <property type="project" value="TreeGrafter"/>
</dbReference>
<keyword evidence="4" id="KW-1185">Reference proteome</keyword>
<dbReference type="InterPro" id="IPR001279">
    <property type="entry name" value="Metallo-B-lactamas"/>
</dbReference>
<dbReference type="EMBL" id="CP019288">
    <property type="protein sequence ID" value="QHI35447.1"/>
    <property type="molecule type" value="Genomic_DNA"/>
</dbReference>
<dbReference type="Gene3D" id="3.60.15.10">
    <property type="entry name" value="Ribonuclease Z/Hydroxyacylglutathione hydrolase-like"/>
    <property type="match status" value="1"/>
</dbReference>
<evidence type="ECO:0000313" key="4">
    <source>
        <dbReference type="Proteomes" id="UP000464657"/>
    </source>
</evidence>
<dbReference type="PANTHER" id="PTHR15032">
    <property type="entry name" value="N-ACYL-PHOSPHATIDYLETHANOLAMINE-HYDROLYZING PHOSPHOLIPASE D"/>
    <property type="match status" value="1"/>
</dbReference>
<sequence length="534" mass="61578">MSNTNKVLYLKPNVAIEALVDRWYAWPHLISPATAAMNIKERHLKIMDSYIKNPKIHMAAVKKPGMLGGPFINYKEARVDEIATLHKKTLEKRANMLEFVDAINELNGILKNEAVGYSLEPLYDKIPELLKGFVELYYDLNNNANFRFFESLIYQSEYYDESSQTVCLQLVEADNSRPFVLSTPRLNDENLLHLEIPFKNTVIDELFKMKREARSYEEIKALLEIKEEHEELFRSFFTEESPTTYKKYTGKGIRTRYFGHACVLLETNEISILVDPVLSYDGYESDVARYTINDLPETIDYVLITHNHQDHILLETLLQLRHTIKNIVVPSSGKGNLQDPDLKLMFNNIGFHNIIELDDMESITLDKCKITGLPFLGEHSDLDVRSKLCYHVSLHNHLKVIFAADSCNIEPTVYERVQKIIGNIDVLFLGMECDGAPLSWLYGPLMPEKLERDKDFSRRLAGCNYDQGKSLIKIFNPKNVFVYAMGLEPWLEFISSLKYTDESRPIVESNKLVSDCNSNLIEAERLFGEKTIEY</sequence>
<dbReference type="SUPFAM" id="SSF56281">
    <property type="entry name" value="Metallo-hydrolase/oxidoreductase"/>
    <property type="match status" value="1"/>
</dbReference>
<dbReference type="KEGG" id="kan:IMCC3317_07930"/>
<name>A0A7L4ZG80_9FLAO</name>
<organism evidence="3 4">
    <name type="scientific">Kordia antarctica</name>
    <dbReference type="NCBI Taxonomy" id="1218801"/>
    <lineage>
        <taxon>Bacteria</taxon>
        <taxon>Pseudomonadati</taxon>
        <taxon>Bacteroidota</taxon>
        <taxon>Flavobacteriia</taxon>
        <taxon>Flavobacteriales</taxon>
        <taxon>Flavobacteriaceae</taxon>
        <taxon>Kordia</taxon>
    </lineage>
</organism>
<feature type="domain" description="Diiron non-heme beta-hydroxylase N-terminal" evidence="2">
    <location>
        <begin position="9"/>
        <end position="240"/>
    </location>
</feature>
<evidence type="ECO:0000259" key="2">
    <source>
        <dbReference type="Pfam" id="PF18456"/>
    </source>
</evidence>
<dbReference type="GO" id="GO:0070292">
    <property type="term" value="P:N-acylphosphatidylethanolamine metabolic process"/>
    <property type="evidence" value="ECO:0007669"/>
    <property type="project" value="TreeGrafter"/>
</dbReference>
<accession>A0A7L4ZG80</accession>
<feature type="domain" description="Metallo-beta-lactamase" evidence="1">
    <location>
        <begin position="272"/>
        <end position="429"/>
    </location>
</feature>
<dbReference type="Pfam" id="PF18456">
    <property type="entry name" value="CmlA_N"/>
    <property type="match status" value="1"/>
</dbReference>
<dbReference type="OrthoDB" id="5657199at2"/>
<proteinExistence type="predicted"/>
<dbReference type="PANTHER" id="PTHR15032:SF4">
    <property type="entry name" value="N-ACYL-PHOSPHATIDYLETHANOLAMINE-HYDROLYZING PHOSPHOLIPASE D"/>
    <property type="match status" value="1"/>
</dbReference>
<dbReference type="AlphaFoldDB" id="A0A7L4ZG80"/>
<dbReference type="GO" id="GO:0070290">
    <property type="term" value="F:N-acylphosphatidylethanolamine-specific phospholipase D activity"/>
    <property type="evidence" value="ECO:0007669"/>
    <property type="project" value="TreeGrafter"/>
</dbReference>
<dbReference type="InterPro" id="IPR036866">
    <property type="entry name" value="RibonucZ/Hydroxyglut_hydro"/>
</dbReference>